<dbReference type="Pfam" id="PF13516">
    <property type="entry name" value="LRR_6"/>
    <property type="match status" value="1"/>
</dbReference>
<name>A0A9N8EYF9_9STRA</name>
<reference evidence="2" key="1">
    <citation type="submission" date="2020-06" db="EMBL/GenBank/DDBJ databases">
        <authorList>
            <consortium name="Plant Systems Biology data submission"/>
        </authorList>
    </citation>
    <scope>NUCLEOTIDE SEQUENCE</scope>
    <source>
        <strain evidence="2">D6</strain>
    </source>
</reference>
<evidence type="ECO:0000313" key="2">
    <source>
        <dbReference type="EMBL" id="CAB9527866.1"/>
    </source>
</evidence>
<accession>A0A9N8EYF9</accession>
<dbReference type="InterPro" id="IPR032675">
    <property type="entry name" value="LRR_dom_sf"/>
</dbReference>
<organism evidence="2 3">
    <name type="scientific">Seminavis robusta</name>
    <dbReference type="NCBI Taxonomy" id="568900"/>
    <lineage>
        <taxon>Eukaryota</taxon>
        <taxon>Sar</taxon>
        <taxon>Stramenopiles</taxon>
        <taxon>Ochrophyta</taxon>
        <taxon>Bacillariophyta</taxon>
        <taxon>Bacillariophyceae</taxon>
        <taxon>Bacillariophycidae</taxon>
        <taxon>Naviculales</taxon>
        <taxon>Naviculaceae</taxon>
        <taxon>Seminavis</taxon>
    </lineage>
</organism>
<dbReference type="EMBL" id="CAICTM010002093">
    <property type="protein sequence ID" value="CAB9527866.1"/>
    <property type="molecule type" value="Genomic_DNA"/>
</dbReference>
<proteinExistence type="predicted"/>
<feature type="compositionally biased region" description="Polar residues" evidence="1">
    <location>
        <begin position="60"/>
        <end position="71"/>
    </location>
</feature>
<dbReference type="AlphaFoldDB" id="A0A9N8EYF9"/>
<keyword evidence="3" id="KW-1185">Reference proteome</keyword>
<protein>
    <submittedName>
        <fullName evidence="2">Uncharacterized protein</fullName>
    </submittedName>
</protein>
<dbReference type="SUPFAM" id="SSF52047">
    <property type="entry name" value="RNI-like"/>
    <property type="match status" value="1"/>
</dbReference>
<sequence>MNGDSSASGSSLLGGSDERNNKEKKSAVAKEEESATEEEEKPPSVAPARRIIKARRPQRSVATPPNPSCVNSKKEKPYDSTKESNGDWEAVSVTIEGHGKTKETEEEFYQLVLQMKAHHEHHLLPAAKNSRPHIAQMPDDKYKVLLQTSYLDYAVQFLQAWNVLGPPVGKRIIPLYAQLFVDNLEPRRSIRPEWLTKYVLASSNNNDSDAVKRFPPMQLFNALTQYPPANTKDAWEKIMKHPDTCWLRGIFLQDSWWGDPLVNNIVHSTQFNDKLVKLDLQSNKITDAGAKVLASCTNFQHLTHLNVFRNWIEEVPGVTVVAVSTSSVGGDFVHRSSKTSGEGGGLTALLGAGDKFPRLETLSIGYQSGCPMNAYVQSLESTMESSFPALTDLMIQCTVYENEEEYGWEPFIDSTFSHLKSGGKFPNFKAIHLQQCCNGNGEEDCRQSEDGVNIYL</sequence>
<feature type="compositionally biased region" description="Basic and acidic residues" evidence="1">
    <location>
        <begin position="72"/>
        <end position="85"/>
    </location>
</feature>
<dbReference type="Proteomes" id="UP001153069">
    <property type="component" value="Unassembled WGS sequence"/>
</dbReference>
<comment type="caution">
    <text evidence="2">The sequence shown here is derived from an EMBL/GenBank/DDBJ whole genome shotgun (WGS) entry which is preliminary data.</text>
</comment>
<dbReference type="Gene3D" id="3.80.10.10">
    <property type="entry name" value="Ribonuclease Inhibitor"/>
    <property type="match status" value="1"/>
</dbReference>
<feature type="compositionally biased region" description="Low complexity" evidence="1">
    <location>
        <begin position="1"/>
        <end position="15"/>
    </location>
</feature>
<dbReference type="InterPro" id="IPR001611">
    <property type="entry name" value="Leu-rich_rpt"/>
</dbReference>
<evidence type="ECO:0000313" key="3">
    <source>
        <dbReference type="Proteomes" id="UP001153069"/>
    </source>
</evidence>
<feature type="compositionally biased region" description="Basic and acidic residues" evidence="1">
    <location>
        <begin position="16"/>
        <end position="33"/>
    </location>
</feature>
<evidence type="ECO:0000256" key="1">
    <source>
        <dbReference type="SAM" id="MobiDB-lite"/>
    </source>
</evidence>
<gene>
    <name evidence="2" type="ORF">SEMRO_2095_G314230.1</name>
</gene>
<feature type="region of interest" description="Disordered" evidence="1">
    <location>
        <begin position="1"/>
        <end position="85"/>
    </location>
</feature>